<dbReference type="PANTHER" id="PTHR11994">
    <property type="entry name" value="60S RIBOSOMAL PROTEIN L11-RELATED"/>
    <property type="match status" value="1"/>
</dbReference>
<evidence type="ECO:0000259" key="5">
    <source>
        <dbReference type="Pfam" id="PF00673"/>
    </source>
</evidence>
<dbReference type="InterPro" id="IPR002132">
    <property type="entry name" value="Ribosomal_uL5"/>
</dbReference>
<proteinExistence type="inferred from homology"/>
<keyword evidence="7" id="KW-1185">Reference proteome</keyword>
<comment type="similarity">
    <text evidence="1">Belongs to the universal ribosomal protein uL5 family.</text>
</comment>
<dbReference type="EMBL" id="ML213601">
    <property type="protein sequence ID" value="TFK39076.1"/>
    <property type="molecule type" value="Genomic_DNA"/>
</dbReference>
<evidence type="ECO:0000256" key="1">
    <source>
        <dbReference type="ARBA" id="ARBA00008553"/>
    </source>
</evidence>
<dbReference type="Gene3D" id="3.30.1440.10">
    <property type="match status" value="1"/>
</dbReference>
<evidence type="ECO:0000256" key="3">
    <source>
        <dbReference type="ARBA" id="ARBA00023274"/>
    </source>
</evidence>
<evidence type="ECO:0000313" key="6">
    <source>
        <dbReference type="EMBL" id="TFK39076.1"/>
    </source>
</evidence>
<dbReference type="Pfam" id="PF00673">
    <property type="entry name" value="Ribosomal_L5_C"/>
    <property type="match status" value="1"/>
</dbReference>
<name>A0A5C3M3X3_9AGAR</name>
<evidence type="ECO:0000313" key="7">
    <source>
        <dbReference type="Proteomes" id="UP000308652"/>
    </source>
</evidence>
<evidence type="ECO:0000256" key="2">
    <source>
        <dbReference type="ARBA" id="ARBA00022980"/>
    </source>
</evidence>
<dbReference type="InterPro" id="IPR022803">
    <property type="entry name" value="Ribosomal_uL5_dom_sf"/>
</dbReference>
<sequence>MRNAVVGSAKAARSVTRFGRAPPVTKNLRKDPRSGLPQPHVPIITRQYAPCRLEDYYYSTLQDDLMYLTYKHQSGDRPPPRQIRLTFDPNDPYSKFRHNPPVGGSQIGKKPAPPSTPENVVRLEKISLHTMVKEAVANRSSLLPAIMQLRALTGETHQGGGRHAVEGIQIVKGKKSVGGWIRPGIPIGVKVDLKGQAMYDFLGTLVEFVLPRLRDFNGVILPPQSSSTTSPSAVSGVVSFGLPPSAMVFFPQIEVNVDSYPKTYGMHIHFVTNATGQGAQDRARALVSGFQIPFLRR</sequence>
<gene>
    <name evidence="6" type="ORF">BDQ12DRAFT_712568</name>
</gene>
<dbReference type="STRING" id="68775.A0A5C3M3X3"/>
<dbReference type="SUPFAM" id="SSF55282">
    <property type="entry name" value="RL5-like"/>
    <property type="match status" value="1"/>
</dbReference>
<feature type="region of interest" description="Disordered" evidence="4">
    <location>
        <begin position="98"/>
        <end position="117"/>
    </location>
</feature>
<dbReference type="InterPro" id="IPR031309">
    <property type="entry name" value="Ribosomal_uL5_C"/>
</dbReference>
<dbReference type="Proteomes" id="UP000308652">
    <property type="component" value="Unassembled WGS sequence"/>
</dbReference>
<dbReference type="OrthoDB" id="539541at2759"/>
<dbReference type="GO" id="GO:1990904">
    <property type="term" value="C:ribonucleoprotein complex"/>
    <property type="evidence" value="ECO:0007669"/>
    <property type="project" value="UniProtKB-KW"/>
</dbReference>
<dbReference type="GO" id="GO:0005840">
    <property type="term" value="C:ribosome"/>
    <property type="evidence" value="ECO:0007669"/>
    <property type="project" value="UniProtKB-KW"/>
</dbReference>
<evidence type="ECO:0000256" key="4">
    <source>
        <dbReference type="SAM" id="MobiDB-lite"/>
    </source>
</evidence>
<keyword evidence="2 6" id="KW-0689">Ribosomal protein</keyword>
<dbReference type="GO" id="GO:0003735">
    <property type="term" value="F:structural constituent of ribosome"/>
    <property type="evidence" value="ECO:0007669"/>
    <property type="project" value="InterPro"/>
</dbReference>
<reference evidence="6 7" key="1">
    <citation type="journal article" date="2019" name="Nat. Ecol. Evol.">
        <title>Megaphylogeny resolves global patterns of mushroom evolution.</title>
        <authorList>
            <person name="Varga T."/>
            <person name="Krizsan K."/>
            <person name="Foldi C."/>
            <person name="Dima B."/>
            <person name="Sanchez-Garcia M."/>
            <person name="Sanchez-Ramirez S."/>
            <person name="Szollosi G.J."/>
            <person name="Szarkandi J.G."/>
            <person name="Papp V."/>
            <person name="Albert L."/>
            <person name="Andreopoulos W."/>
            <person name="Angelini C."/>
            <person name="Antonin V."/>
            <person name="Barry K.W."/>
            <person name="Bougher N.L."/>
            <person name="Buchanan P."/>
            <person name="Buyck B."/>
            <person name="Bense V."/>
            <person name="Catcheside P."/>
            <person name="Chovatia M."/>
            <person name="Cooper J."/>
            <person name="Damon W."/>
            <person name="Desjardin D."/>
            <person name="Finy P."/>
            <person name="Geml J."/>
            <person name="Haridas S."/>
            <person name="Hughes K."/>
            <person name="Justo A."/>
            <person name="Karasinski D."/>
            <person name="Kautmanova I."/>
            <person name="Kiss B."/>
            <person name="Kocsube S."/>
            <person name="Kotiranta H."/>
            <person name="LaButti K.M."/>
            <person name="Lechner B.E."/>
            <person name="Liimatainen K."/>
            <person name="Lipzen A."/>
            <person name="Lukacs Z."/>
            <person name="Mihaltcheva S."/>
            <person name="Morgado L.N."/>
            <person name="Niskanen T."/>
            <person name="Noordeloos M.E."/>
            <person name="Ohm R.A."/>
            <person name="Ortiz-Santana B."/>
            <person name="Ovrebo C."/>
            <person name="Racz N."/>
            <person name="Riley R."/>
            <person name="Savchenko A."/>
            <person name="Shiryaev A."/>
            <person name="Soop K."/>
            <person name="Spirin V."/>
            <person name="Szebenyi C."/>
            <person name="Tomsovsky M."/>
            <person name="Tulloss R.E."/>
            <person name="Uehling J."/>
            <person name="Grigoriev I.V."/>
            <person name="Vagvolgyi C."/>
            <person name="Papp T."/>
            <person name="Martin F.M."/>
            <person name="Miettinen O."/>
            <person name="Hibbett D.S."/>
            <person name="Nagy L.G."/>
        </authorList>
    </citation>
    <scope>NUCLEOTIDE SEQUENCE [LARGE SCALE GENOMIC DNA]</scope>
    <source>
        <strain evidence="6 7">CBS 166.37</strain>
    </source>
</reference>
<accession>A0A5C3M3X3</accession>
<feature type="domain" description="Large ribosomal subunit protein uL5 C-terminal" evidence="5">
    <location>
        <begin position="186"/>
        <end position="294"/>
    </location>
</feature>
<protein>
    <submittedName>
        <fullName evidence="6">Ribosomal protein L5 domain-containing protein</fullName>
    </submittedName>
</protein>
<keyword evidence="3" id="KW-0687">Ribonucleoprotein</keyword>
<feature type="region of interest" description="Disordered" evidence="4">
    <location>
        <begin position="20"/>
        <end position="39"/>
    </location>
</feature>
<dbReference type="GO" id="GO:0006412">
    <property type="term" value="P:translation"/>
    <property type="evidence" value="ECO:0007669"/>
    <property type="project" value="InterPro"/>
</dbReference>
<dbReference type="AlphaFoldDB" id="A0A5C3M3X3"/>
<organism evidence="6 7">
    <name type="scientific">Crucibulum laeve</name>
    <dbReference type="NCBI Taxonomy" id="68775"/>
    <lineage>
        <taxon>Eukaryota</taxon>
        <taxon>Fungi</taxon>
        <taxon>Dikarya</taxon>
        <taxon>Basidiomycota</taxon>
        <taxon>Agaricomycotina</taxon>
        <taxon>Agaricomycetes</taxon>
        <taxon>Agaricomycetidae</taxon>
        <taxon>Agaricales</taxon>
        <taxon>Agaricineae</taxon>
        <taxon>Nidulariaceae</taxon>
        <taxon>Crucibulum</taxon>
    </lineage>
</organism>